<dbReference type="GO" id="GO:0005886">
    <property type="term" value="C:plasma membrane"/>
    <property type="evidence" value="ECO:0007669"/>
    <property type="project" value="UniProtKB-SubCell"/>
</dbReference>
<keyword evidence="2" id="KW-1003">Cell membrane</keyword>
<evidence type="ECO:0000256" key="5">
    <source>
        <dbReference type="ARBA" id="ARBA00023136"/>
    </source>
</evidence>
<feature type="transmembrane region" description="Helical" evidence="6">
    <location>
        <begin position="253"/>
        <end position="272"/>
    </location>
</feature>
<protein>
    <recommendedName>
        <fullName evidence="7">Sulfatase N-terminal domain-containing protein</fullName>
    </recommendedName>
</protein>
<dbReference type="EMBL" id="LBTN01000032">
    <property type="protein sequence ID" value="KKQ39473.1"/>
    <property type="molecule type" value="Genomic_DNA"/>
</dbReference>
<dbReference type="InterPro" id="IPR050448">
    <property type="entry name" value="OpgB/LTA_synthase_biosynth"/>
</dbReference>
<feature type="transmembrane region" description="Helical" evidence="6">
    <location>
        <begin position="176"/>
        <end position="200"/>
    </location>
</feature>
<dbReference type="Proteomes" id="UP000034333">
    <property type="component" value="Unassembled WGS sequence"/>
</dbReference>
<evidence type="ECO:0000313" key="8">
    <source>
        <dbReference type="EMBL" id="KKQ39473.1"/>
    </source>
</evidence>
<evidence type="ECO:0000256" key="1">
    <source>
        <dbReference type="ARBA" id="ARBA00004651"/>
    </source>
</evidence>
<keyword evidence="3 6" id="KW-0812">Transmembrane</keyword>
<evidence type="ECO:0000313" key="9">
    <source>
        <dbReference type="Proteomes" id="UP000034333"/>
    </source>
</evidence>
<evidence type="ECO:0000256" key="2">
    <source>
        <dbReference type="ARBA" id="ARBA00022475"/>
    </source>
</evidence>
<evidence type="ECO:0000256" key="3">
    <source>
        <dbReference type="ARBA" id="ARBA00022692"/>
    </source>
</evidence>
<feature type="transmembrane region" description="Helical" evidence="6">
    <location>
        <begin position="212"/>
        <end position="233"/>
    </location>
</feature>
<gene>
    <name evidence="8" type="ORF">US58_C0032G0012</name>
</gene>
<feature type="transmembrane region" description="Helical" evidence="6">
    <location>
        <begin position="138"/>
        <end position="156"/>
    </location>
</feature>
<evidence type="ECO:0000259" key="7">
    <source>
        <dbReference type="Pfam" id="PF00884"/>
    </source>
</evidence>
<comment type="subcellular location">
    <subcellularLocation>
        <location evidence="1">Cell membrane</location>
        <topology evidence="1">Multi-pass membrane protein</topology>
    </subcellularLocation>
</comment>
<feature type="transmembrane region" description="Helical" evidence="6">
    <location>
        <begin position="38"/>
        <end position="60"/>
    </location>
</feature>
<dbReference type="AlphaFoldDB" id="A0A0G0H877"/>
<dbReference type="CDD" id="cd16015">
    <property type="entry name" value="LTA_synthase"/>
    <property type="match status" value="1"/>
</dbReference>
<feature type="transmembrane region" description="Helical" evidence="6">
    <location>
        <begin position="107"/>
        <end position="126"/>
    </location>
</feature>
<proteinExistence type="predicted"/>
<evidence type="ECO:0000256" key="4">
    <source>
        <dbReference type="ARBA" id="ARBA00022989"/>
    </source>
</evidence>
<feature type="transmembrane region" description="Helical" evidence="6">
    <location>
        <begin position="293"/>
        <end position="312"/>
    </location>
</feature>
<dbReference type="PANTHER" id="PTHR47371:SF3">
    <property type="entry name" value="PHOSPHOGLYCEROL TRANSFERASE I"/>
    <property type="match status" value="1"/>
</dbReference>
<dbReference type="InterPro" id="IPR017850">
    <property type="entry name" value="Alkaline_phosphatase_core_sf"/>
</dbReference>
<accession>A0A0G0H877</accession>
<dbReference type="Gene3D" id="3.40.720.10">
    <property type="entry name" value="Alkaline Phosphatase, subunit A"/>
    <property type="match status" value="1"/>
</dbReference>
<dbReference type="SUPFAM" id="SSF53649">
    <property type="entry name" value="Alkaline phosphatase-like"/>
    <property type="match status" value="1"/>
</dbReference>
<dbReference type="STRING" id="1619036.US58_C0032G0012"/>
<dbReference type="InterPro" id="IPR000917">
    <property type="entry name" value="Sulfatase_N"/>
</dbReference>
<evidence type="ECO:0000256" key="6">
    <source>
        <dbReference type="SAM" id="Phobius"/>
    </source>
</evidence>
<keyword evidence="4 6" id="KW-1133">Transmembrane helix</keyword>
<sequence length="742" mass="85916">MGSRLKYLLLKNLPVITVLTGSFLITAGWQWYHYPHKPHLKFVLASLAVWVLITIFYKLGKKLFLFLTKKFNRHNFWYNDFATLLDKIFFTFSLFFLVLFLKDEVLSLSYFTIVLILFFYHLHTIFKKHPGHQPWIIVNRNIAIFTITFFLLNSSYQFLARRYYILDPEANIDSIVLFRALAMTLFWLFGLSIGGTIFTITKNWWRYIWTGLWVIFFITTQIFWIANIGILYFSGLYLSPVMLQHTAGGGNVIWNWLTFILIVSSGASLIFFGWRGWCWARAHHILNNHAWRFYYTIIIVTTISSFLIFTSFKTAPEFRVAKNFYNYFTNQTSPPIILDPVIQNKLHRFGLNYNLDEFYVSHHNQIFTPTNTIKLLPDKFKINKLNILIVFLESFSSRLTSVYNNKYPGLTPGLENFAANPHTTIFKNYYNASTPTITGLMSGLCSFLPPTGNTEIETNKRIQSHHLLCLPQILKNNGYQNTSYITAVEKEFSHKDSLFGSMGVDNIFGTEELKKYISGVPLAWGYSDHQMFPATANFMDNAKQPFLIMLSTVDTHPPFNIAKDMINYGDGTNPVLNSIHTTDNAFDKFWQNFVSSSFYQNTIVIAVADHAIFPTAVDKNLNPEIKKLTFYDENTFLMYIPDSTLPKTIDTYSSSLDFAPSLLQLLNINTANAFEGHSIFDDRKLYPNLIGMHEFGLYTNQLDQNGKRMIDYNLPTQIKCDDKEISESNGPLTLCEFLQFFI</sequence>
<feature type="transmembrane region" description="Helical" evidence="6">
    <location>
        <begin position="12"/>
        <end position="32"/>
    </location>
</feature>
<dbReference type="Pfam" id="PF00884">
    <property type="entry name" value="Sulfatase"/>
    <property type="match status" value="1"/>
</dbReference>
<dbReference type="PANTHER" id="PTHR47371">
    <property type="entry name" value="LIPOTEICHOIC ACID SYNTHASE"/>
    <property type="match status" value="1"/>
</dbReference>
<organism evidence="8 9">
    <name type="scientific">Candidatus Magasanikbacteria bacterium GW2011_GWA2_37_8</name>
    <dbReference type="NCBI Taxonomy" id="1619036"/>
    <lineage>
        <taxon>Bacteria</taxon>
        <taxon>Candidatus Magasanikiibacteriota</taxon>
    </lineage>
</organism>
<feature type="domain" description="Sulfatase N-terminal" evidence="7">
    <location>
        <begin position="386"/>
        <end position="668"/>
    </location>
</feature>
<comment type="caution">
    <text evidence="8">The sequence shown here is derived from an EMBL/GenBank/DDBJ whole genome shotgun (WGS) entry which is preliminary data.</text>
</comment>
<keyword evidence="5 6" id="KW-0472">Membrane</keyword>
<name>A0A0G0H877_9BACT</name>
<feature type="transmembrane region" description="Helical" evidence="6">
    <location>
        <begin position="81"/>
        <end position="101"/>
    </location>
</feature>
<reference evidence="8 9" key="1">
    <citation type="journal article" date="2015" name="Nature">
        <title>rRNA introns, odd ribosomes, and small enigmatic genomes across a large radiation of phyla.</title>
        <authorList>
            <person name="Brown C.T."/>
            <person name="Hug L.A."/>
            <person name="Thomas B.C."/>
            <person name="Sharon I."/>
            <person name="Castelle C.J."/>
            <person name="Singh A."/>
            <person name="Wilkins M.J."/>
            <person name="Williams K.H."/>
            <person name="Banfield J.F."/>
        </authorList>
    </citation>
    <scope>NUCLEOTIDE SEQUENCE [LARGE SCALE GENOMIC DNA]</scope>
</reference>